<evidence type="ECO:0000313" key="4">
    <source>
        <dbReference type="EMBL" id="MFC6088451.1"/>
    </source>
</evidence>
<evidence type="ECO:0000256" key="1">
    <source>
        <dbReference type="ARBA" id="ARBA00023295"/>
    </source>
</evidence>
<sequence>MVPLLVVPVLLLAACGRERPEERPARPTPELVAELTSAVDVALRWRPEPGAAGQVVEYANEPGGAYTALEFAPPHRNSYEHLDLIPRTSFHYRVRSFHGPASEPADVALPPGDEVPESDGHGWAEPVRGPSGTRPVRSADAAPADFRAEVRHANGILFTWTDRAAGEEGYLVEVRPAGAADFTVAAQLDPDVRSFGLITLPEEKTATYRVRPYYYGATTNTAHQRTGGP</sequence>
<keyword evidence="1" id="KW-0326">Glycosidase</keyword>
<proteinExistence type="predicted"/>
<gene>
    <name evidence="4" type="ORF">ACFP3R_04145</name>
</gene>
<organism evidence="4 5">
    <name type="scientific">Saccharothrix lopnurensis</name>
    <dbReference type="NCBI Taxonomy" id="1670621"/>
    <lineage>
        <taxon>Bacteria</taxon>
        <taxon>Bacillati</taxon>
        <taxon>Actinomycetota</taxon>
        <taxon>Actinomycetes</taxon>
        <taxon>Pseudonocardiales</taxon>
        <taxon>Pseudonocardiaceae</taxon>
        <taxon>Saccharothrix</taxon>
    </lineage>
</organism>
<keyword evidence="2" id="KW-0119">Carbohydrate metabolism</keyword>
<reference evidence="5" key="1">
    <citation type="journal article" date="2019" name="Int. J. Syst. Evol. Microbiol.">
        <title>The Global Catalogue of Microorganisms (GCM) 10K type strain sequencing project: providing services to taxonomists for standard genome sequencing and annotation.</title>
        <authorList>
            <consortium name="The Broad Institute Genomics Platform"/>
            <consortium name="The Broad Institute Genome Sequencing Center for Infectious Disease"/>
            <person name="Wu L."/>
            <person name="Ma J."/>
        </authorList>
    </citation>
    <scope>NUCLEOTIDE SEQUENCE [LARGE SCALE GENOMIC DNA]</scope>
    <source>
        <strain evidence="5">CGMCC 4.7246</strain>
    </source>
</reference>
<dbReference type="InterPro" id="IPR013783">
    <property type="entry name" value="Ig-like_fold"/>
</dbReference>
<evidence type="ECO:0000256" key="3">
    <source>
        <dbReference type="SAM" id="MobiDB-lite"/>
    </source>
</evidence>
<dbReference type="EMBL" id="JBHSQO010000003">
    <property type="protein sequence ID" value="MFC6088451.1"/>
    <property type="molecule type" value="Genomic_DNA"/>
</dbReference>
<feature type="region of interest" description="Disordered" evidence="3">
    <location>
        <begin position="101"/>
        <end position="140"/>
    </location>
</feature>
<name>A0ABW1NZP4_9PSEU</name>
<dbReference type="Proteomes" id="UP001596220">
    <property type="component" value="Unassembled WGS sequence"/>
</dbReference>
<dbReference type="InterPro" id="IPR036116">
    <property type="entry name" value="FN3_sf"/>
</dbReference>
<protein>
    <submittedName>
        <fullName evidence="4">Fibronectin type III domain-containing protein</fullName>
    </submittedName>
</protein>
<dbReference type="Gene3D" id="2.60.40.10">
    <property type="entry name" value="Immunoglobulins"/>
    <property type="match status" value="2"/>
</dbReference>
<dbReference type="SUPFAM" id="SSF49265">
    <property type="entry name" value="Fibronectin type III"/>
    <property type="match status" value="2"/>
</dbReference>
<accession>A0ABW1NZP4</accession>
<keyword evidence="5" id="KW-1185">Reference proteome</keyword>
<evidence type="ECO:0000256" key="2">
    <source>
        <dbReference type="ARBA" id="ARBA00023326"/>
    </source>
</evidence>
<comment type="caution">
    <text evidence="4">The sequence shown here is derived from an EMBL/GenBank/DDBJ whole genome shotgun (WGS) entry which is preliminary data.</text>
</comment>
<dbReference type="RefSeq" id="WP_380632997.1">
    <property type="nucleotide sequence ID" value="NZ_JBHSQO010000003.1"/>
</dbReference>
<dbReference type="InterPro" id="IPR003961">
    <property type="entry name" value="FN3_dom"/>
</dbReference>
<keyword evidence="1" id="KW-0378">Hydrolase</keyword>
<keyword evidence="2" id="KW-0624">Polysaccharide degradation</keyword>
<dbReference type="CDD" id="cd00063">
    <property type="entry name" value="FN3"/>
    <property type="match status" value="1"/>
</dbReference>
<evidence type="ECO:0000313" key="5">
    <source>
        <dbReference type="Proteomes" id="UP001596220"/>
    </source>
</evidence>